<dbReference type="VEuPathDB" id="FungiDB:YALI1_F38056g"/>
<accession>A0A1D8NQK2</accession>
<feature type="compositionally biased region" description="Basic and acidic residues" evidence="1">
    <location>
        <begin position="181"/>
        <end position="190"/>
    </location>
</feature>
<protein>
    <submittedName>
        <fullName evidence="2">Uncharacterized protein</fullName>
    </submittedName>
</protein>
<evidence type="ECO:0000313" key="2">
    <source>
        <dbReference type="EMBL" id="AOW07910.1"/>
    </source>
</evidence>
<evidence type="ECO:0000313" key="3">
    <source>
        <dbReference type="Proteomes" id="UP000182444"/>
    </source>
</evidence>
<organism evidence="2 3">
    <name type="scientific">Yarrowia lipolytica</name>
    <name type="common">Candida lipolytica</name>
    <dbReference type="NCBI Taxonomy" id="4952"/>
    <lineage>
        <taxon>Eukaryota</taxon>
        <taxon>Fungi</taxon>
        <taxon>Dikarya</taxon>
        <taxon>Ascomycota</taxon>
        <taxon>Saccharomycotina</taxon>
        <taxon>Dipodascomycetes</taxon>
        <taxon>Dipodascales</taxon>
        <taxon>Dipodascales incertae sedis</taxon>
        <taxon>Yarrowia</taxon>
    </lineage>
</organism>
<evidence type="ECO:0000256" key="1">
    <source>
        <dbReference type="SAM" id="MobiDB-lite"/>
    </source>
</evidence>
<name>A0A1D8NQK2_YARLL</name>
<feature type="region of interest" description="Disordered" evidence="1">
    <location>
        <begin position="168"/>
        <end position="190"/>
    </location>
</feature>
<dbReference type="Proteomes" id="UP000182444">
    <property type="component" value="Chromosome 1F"/>
</dbReference>
<dbReference type="GeneID" id="94584087"/>
<proteinExistence type="predicted"/>
<dbReference type="AlphaFoldDB" id="A0A1D8NQK2"/>
<reference evidence="2 3" key="1">
    <citation type="journal article" date="2016" name="PLoS ONE">
        <title>Sequence Assembly of Yarrowia lipolytica Strain W29/CLIB89 Shows Transposable Element Diversity.</title>
        <authorList>
            <person name="Magnan C."/>
            <person name="Yu J."/>
            <person name="Chang I."/>
            <person name="Jahn E."/>
            <person name="Kanomata Y."/>
            <person name="Wu J."/>
            <person name="Zeller M."/>
            <person name="Oakes M."/>
            <person name="Baldi P."/>
            <person name="Sandmeyer S."/>
        </authorList>
    </citation>
    <scope>NUCLEOTIDE SEQUENCE [LARGE SCALE GENOMIC DNA]</scope>
    <source>
        <strain evidence="3">CLIB89(W29)</strain>
    </source>
</reference>
<sequence length="190" mass="22060">MRDECDQFRNNEFLLRIEQELDRASFSPDNGRADSATKPPSPYLISIPQSLHVKLMNPYLSKEEASKLCEQQKLAQLKQQSPTSPKQPYAIHPFAHNHPPPGPYLPPQWYYSPHPGYNFPLPEQVMRDSLFRKPGRLKLKNRRRREGLVSERSRLFPLMLTFRDATGTREVSGPDENVLFDSREEATEKQ</sequence>
<dbReference type="RefSeq" id="XP_068139611.1">
    <property type="nucleotide sequence ID" value="XM_068283510.1"/>
</dbReference>
<gene>
    <name evidence="2" type="ORF">YALI1_F38056g</name>
</gene>
<dbReference type="EMBL" id="CP017558">
    <property type="protein sequence ID" value="AOW07910.1"/>
    <property type="molecule type" value="Genomic_DNA"/>
</dbReference>